<protein>
    <recommendedName>
        <fullName evidence="1">JAB1/MPN/MOV34 metalloenzyme domain-containing protein</fullName>
    </recommendedName>
</protein>
<evidence type="ECO:0000313" key="2">
    <source>
        <dbReference type="EMBL" id="KAK8574764.1"/>
    </source>
</evidence>
<proteinExistence type="predicted"/>
<dbReference type="Gene3D" id="3.40.140.10">
    <property type="entry name" value="Cytidine Deaminase, domain 2"/>
    <property type="match status" value="1"/>
</dbReference>
<evidence type="ECO:0000259" key="1">
    <source>
        <dbReference type="Pfam" id="PF01398"/>
    </source>
</evidence>
<gene>
    <name evidence="2" type="ORF">V6N12_062446</name>
</gene>
<dbReference type="PANTHER" id="PTHR10410">
    <property type="entry name" value="EUKARYOTIC TRANSLATION INITIATION FACTOR 3 -RELATED"/>
    <property type="match status" value="1"/>
</dbReference>
<reference evidence="2 3" key="1">
    <citation type="journal article" date="2024" name="G3 (Bethesda)">
        <title>Genome assembly of Hibiscus sabdariffa L. provides insights into metabolisms of medicinal natural products.</title>
        <authorList>
            <person name="Kim T."/>
        </authorList>
    </citation>
    <scope>NUCLEOTIDE SEQUENCE [LARGE SCALE GENOMIC DNA]</scope>
    <source>
        <strain evidence="2">TK-2024</strain>
        <tissue evidence="2">Old leaves</tissue>
    </source>
</reference>
<dbReference type="InterPro" id="IPR000555">
    <property type="entry name" value="JAMM/MPN+_dom"/>
</dbReference>
<evidence type="ECO:0000313" key="3">
    <source>
        <dbReference type="Proteomes" id="UP001472677"/>
    </source>
</evidence>
<dbReference type="Pfam" id="PF01398">
    <property type="entry name" value="JAB"/>
    <property type="match status" value="1"/>
</dbReference>
<dbReference type="InterPro" id="IPR050242">
    <property type="entry name" value="JAMM_MPN+_peptidase_M67A"/>
</dbReference>
<keyword evidence="3" id="KW-1185">Reference proteome</keyword>
<accession>A0ABR2F906</accession>
<comment type="caution">
    <text evidence="2">The sequence shown here is derived from an EMBL/GenBank/DDBJ whole genome shotgun (WGS) entry which is preliminary data.</text>
</comment>
<sequence>MSLTCVKMSEDVWLTCLTHALSTETEEIMGLLLGDIEYSKDGNVTALIWGASPQSRSDRRKDRVETNPEQLAAASAQADISLNLCAIFFYFVVNKLVFNCVHYSITK</sequence>
<dbReference type="Proteomes" id="UP001472677">
    <property type="component" value="Unassembled WGS sequence"/>
</dbReference>
<name>A0ABR2F906_9ROSI</name>
<organism evidence="2 3">
    <name type="scientific">Hibiscus sabdariffa</name>
    <name type="common">roselle</name>
    <dbReference type="NCBI Taxonomy" id="183260"/>
    <lineage>
        <taxon>Eukaryota</taxon>
        <taxon>Viridiplantae</taxon>
        <taxon>Streptophyta</taxon>
        <taxon>Embryophyta</taxon>
        <taxon>Tracheophyta</taxon>
        <taxon>Spermatophyta</taxon>
        <taxon>Magnoliopsida</taxon>
        <taxon>eudicotyledons</taxon>
        <taxon>Gunneridae</taxon>
        <taxon>Pentapetalae</taxon>
        <taxon>rosids</taxon>
        <taxon>malvids</taxon>
        <taxon>Malvales</taxon>
        <taxon>Malvaceae</taxon>
        <taxon>Malvoideae</taxon>
        <taxon>Hibiscus</taxon>
    </lineage>
</organism>
<feature type="domain" description="JAB1/MPN/MOV34 metalloenzyme" evidence="1">
    <location>
        <begin position="3"/>
        <end position="69"/>
    </location>
</feature>
<dbReference type="EMBL" id="JBBPBM010000007">
    <property type="protein sequence ID" value="KAK8574764.1"/>
    <property type="molecule type" value="Genomic_DNA"/>
</dbReference>